<dbReference type="InterPro" id="IPR055140">
    <property type="entry name" value="Thiolase_C_2"/>
</dbReference>
<sequence>MSDVAIVAAGATRFDERIPRRAEELVAEALLEAFDGVKGLSLNEIDTLVTSYFIDARQVAEEWIIQDYIGHIPRAAFRVENGGGSGASAFYTAYSLIKGGLSDVVLVAGWEKMSLYRTLMANELIARGLDVDFDFDVGAIYTACYAMMAVRRMHVYGEREEDFARIAVKNRNNALKNPKGQWKRRITVEDVLESRLIAYPLKVLDCSLISDGAAVLILSSVERAKEITDDPVIVEGIGIGTDTMRLGDRAEITNFPACRVAARRAYRMAGIDDPVRDLDCAEIYDSFDTVELQTYEDLGFVKKGKGVEFIEETEIGGRLPVNMSGGLEGMGHPIGASPIAEIAEIFWQLRGESCNQVDGAERGLVHSHGGAGTAVVVSVLGR</sequence>
<dbReference type="InterPro" id="IPR002155">
    <property type="entry name" value="Thiolase"/>
</dbReference>
<dbReference type="STRING" id="1839936.SBU_001291"/>
<evidence type="ECO:0000313" key="6">
    <source>
        <dbReference type="Proteomes" id="UP000185779"/>
    </source>
</evidence>
<keyword evidence="6" id="KW-1185">Reference proteome</keyword>
<dbReference type="PANTHER" id="PTHR42870:SF6">
    <property type="entry name" value="ACETYL-COA C-ACYLTRANSFERASE"/>
    <property type="match status" value="1"/>
</dbReference>
<dbReference type="GO" id="GO:0016747">
    <property type="term" value="F:acyltransferase activity, transferring groups other than amino-acyl groups"/>
    <property type="evidence" value="ECO:0007669"/>
    <property type="project" value="InterPro"/>
</dbReference>
<dbReference type="PIRSF" id="PIRSF000429">
    <property type="entry name" value="Ac-CoA_Ac_transf"/>
    <property type="match status" value="1"/>
</dbReference>
<dbReference type="Gene3D" id="3.40.47.10">
    <property type="match status" value="1"/>
</dbReference>
<reference evidence="5 6" key="1">
    <citation type="submission" date="2016-05" db="EMBL/GenBank/DDBJ databases">
        <title>Microbial consortia oxidize butane by reversing methanogenesis.</title>
        <authorList>
            <person name="Laso-Perez R."/>
            <person name="Richter M."/>
            <person name="Wegener G."/>
            <person name="Musat F."/>
        </authorList>
    </citation>
    <scope>NUCLEOTIDE SEQUENCE [LARGE SCALE GENOMIC DNA]</scope>
    <source>
        <strain evidence="5">BOX1</strain>
    </source>
</reference>
<dbReference type="CDD" id="cd00829">
    <property type="entry name" value="SCP-x_thiolase"/>
    <property type="match status" value="1"/>
</dbReference>
<dbReference type="GO" id="GO:0008299">
    <property type="term" value="P:isoprenoid biosynthetic process"/>
    <property type="evidence" value="ECO:0007669"/>
    <property type="project" value="UniProtKB-KW"/>
</dbReference>
<accession>A0A1F2P4G8</accession>
<gene>
    <name evidence="4" type="ORF">ENI32_07395</name>
    <name evidence="5" type="ORF">SBU_001291</name>
</gene>
<organism evidence="5 6">
    <name type="scientific">Candidatus Syntropharchaeum butanivorans</name>
    <dbReference type="NCBI Taxonomy" id="1839936"/>
    <lineage>
        <taxon>Archaea</taxon>
        <taxon>Methanobacteriati</taxon>
        <taxon>Methanobacteriota</taxon>
        <taxon>Stenosarchaea group</taxon>
        <taxon>Methanomicrobia</taxon>
        <taxon>Methanosarcinales</taxon>
        <taxon>ANME-2 cluster</taxon>
        <taxon>Candidatus Syntropharchaeum</taxon>
    </lineage>
</organism>
<evidence type="ECO:0000259" key="3">
    <source>
        <dbReference type="Pfam" id="PF22691"/>
    </source>
</evidence>
<proteinExistence type="predicted"/>
<evidence type="ECO:0000313" key="4">
    <source>
        <dbReference type="EMBL" id="HEC57680.1"/>
    </source>
</evidence>
<evidence type="ECO:0000313" key="5">
    <source>
        <dbReference type="EMBL" id="OFV65882.1"/>
    </source>
</evidence>
<dbReference type="SUPFAM" id="SSF53901">
    <property type="entry name" value="Thiolase-like"/>
    <property type="match status" value="2"/>
</dbReference>
<dbReference type="EMBL" id="DRIE01000121">
    <property type="protein sequence ID" value="HEC57680.1"/>
    <property type="molecule type" value="Genomic_DNA"/>
</dbReference>
<dbReference type="EMBL" id="LYOR01000006">
    <property type="protein sequence ID" value="OFV65882.1"/>
    <property type="molecule type" value="Genomic_DNA"/>
</dbReference>
<comment type="caution">
    <text evidence="5">The sequence shown here is derived from an EMBL/GenBank/DDBJ whole genome shotgun (WGS) entry which is preliminary data.</text>
</comment>
<dbReference type="Pfam" id="PF22691">
    <property type="entry name" value="Thiolase_C_1"/>
    <property type="match status" value="1"/>
</dbReference>
<evidence type="ECO:0000259" key="2">
    <source>
        <dbReference type="Pfam" id="PF00108"/>
    </source>
</evidence>
<feature type="domain" description="Thiolase N-terminal" evidence="2">
    <location>
        <begin position="4"/>
        <end position="220"/>
    </location>
</feature>
<dbReference type="AlphaFoldDB" id="A0A1F2P4G8"/>
<evidence type="ECO:0000256" key="1">
    <source>
        <dbReference type="ARBA" id="ARBA00023229"/>
    </source>
</evidence>
<keyword evidence="1" id="KW-0414">Isoprene biosynthesis</keyword>
<protein>
    <submittedName>
        <fullName evidence="5">Acetyl-CoA acetyltransferase</fullName>
    </submittedName>
    <submittedName>
        <fullName evidence="4">Thiolase family protein</fullName>
    </submittedName>
</protein>
<dbReference type="Proteomes" id="UP000885936">
    <property type="component" value="Unassembled WGS sequence"/>
</dbReference>
<dbReference type="PANTHER" id="PTHR42870">
    <property type="entry name" value="ACETYL-COA C-ACETYLTRANSFERASE"/>
    <property type="match status" value="1"/>
</dbReference>
<name>A0A1F2P4G8_9EURY</name>
<keyword evidence="5" id="KW-0808">Transferase</keyword>
<feature type="domain" description="Thiolase C-terminal" evidence="3">
    <location>
        <begin position="240"/>
        <end position="382"/>
    </location>
</feature>
<reference evidence="4" key="2">
    <citation type="journal article" date="2020" name="mSystems">
        <title>Genome- and Community-Level Interaction Insights into Carbon Utilization and Element Cycling Functions of Hydrothermarchaeota in Hydrothermal Sediment.</title>
        <authorList>
            <person name="Zhou Z."/>
            <person name="Liu Y."/>
            <person name="Xu W."/>
            <person name="Pan J."/>
            <person name="Luo Z.H."/>
            <person name="Li M."/>
        </authorList>
    </citation>
    <scope>NUCLEOTIDE SEQUENCE [LARGE SCALE GENOMIC DNA]</scope>
    <source>
        <strain evidence="4">HyVt-386</strain>
    </source>
</reference>
<dbReference type="InterPro" id="IPR016039">
    <property type="entry name" value="Thiolase-like"/>
</dbReference>
<dbReference type="PATRIC" id="fig|1839936.3.peg.1306"/>
<dbReference type="InterPro" id="IPR020616">
    <property type="entry name" value="Thiolase_N"/>
</dbReference>
<dbReference type="Proteomes" id="UP000185779">
    <property type="component" value="Unassembled WGS sequence"/>
</dbReference>
<dbReference type="Pfam" id="PF00108">
    <property type="entry name" value="Thiolase_N"/>
    <property type="match status" value="1"/>
</dbReference>